<reference evidence="2 3" key="1">
    <citation type="journal article" date="2015" name="Nature">
        <title>rRNA introns, odd ribosomes, and small enigmatic genomes across a large radiation of phyla.</title>
        <authorList>
            <person name="Brown C.T."/>
            <person name="Hug L.A."/>
            <person name="Thomas B.C."/>
            <person name="Sharon I."/>
            <person name="Castelle C.J."/>
            <person name="Singh A."/>
            <person name="Wilkins M.J."/>
            <person name="Williams K.H."/>
            <person name="Banfield J.F."/>
        </authorList>
    </citation>
    <scope>NUCLEOTIDE SEQUENCE [LARGE SCALE GENOMIC DNA]</scope>
</reference>
<dbReference type="CDD" id="cd04179">
    <property type="entry name" value="DPM_DPG-synthase_like"/>
    <property type="match status" value="1"/>
</dbReference>
<comment type="caution">
    <text evidence="2">The sequence shown here is derived from an EMBL/GenBank/DDBJ whole genome shotgun (WGS) entry which is preliminary data.</text>
</comment>
<evidence type="ECO:0000313" key="3">
    <source>
        <dbReference type="Proteomes" id="UP000033999"/>
    </source>
</evidence>
<evidence type="ECO:0000259" key="1">
    <source>
        <dbReference type="Pfam" id="PF00535"/>
    </source>
</evidence>
<dbReference type="AlphaFoldDB" id="A0A0G1MDM4"/>
<dbReference type="Pfam" id="PF00535">
    <property type="entry name" value="Glycos_transf_2"/>
    <property type="match status" value="1"/>
</dbReference>
<name>A0A0G1MDM4_9BACT</name>
<dbReference type="Gene3D" id="3.90.550.10">
    <property type="entry name" value="Spore Coat Polysaccharide Biosynthesis Protein SpsA, Chain A"/>
    <property type="match status" value="1"/>
</dbReference>
<dbReference type="EMBL" id="LCKX01000038">
    <property type="protein sequence ID" value="KKU06157.1"/>
    <property type="molecule type" value="Genomic_DNA"/>
</dbReference>
<protein>
    <submittedName>
        <fullName evidence="2">Dolichyl-phosphate mannose synthase related protein</fullName>
    </submittedName>
</protein>
<accession>A0A0G1MDM4</accession>
<dbReference type="InterPro" id="IPR050256">
    <property type="entry name" value="Glycosyltransferase_2"/>
</dbReference>
<organism evidence="2 3">
    <name type="scientific">Candidatus Magasanikbacteria bacterium GW2011_GWA2_45_39</name>
    <dbReference type="NCBI Taxonomy" id="1619041"/>
    <lineage>
        <taxon>Bacteria</taxon>
        <taxon>Candidatus Magasanikiibacteriota</taxon>
    </lineage>
</organism>
<evidence type="ECO:0000313" key="2">
    <source>
        <dbReference type="EMBL" id="KKU06157.1"/>
    </source>
</evidence>
<dbReference type="InterPro" id="IPR029044">
    <property type="entry name" value="Nucleotide-diphossugar_trans"/>
</dbReference>
<dbReference type="PANTHER" id="PTHR48090:SF7">
    <property type="entry name" value="RFBJ PROTEIN"/>
    <property type="match status" value="1"/>
</dbReference>
<gene>
    <name evidence="2" type="ORF">UX10_C0038G0006</name>
</gene>
<dbReference type="SUPFAM" id="SSF53448">
    <property type="entry name" value="Nucleotide-diphospho-sugar transferases"/>
    <property type="match status" value="1"/>
</dbReference>
<dbReference type="InterPro" id="IPR001173">
    <property type="entry name" value="Glyco_trans_2-like"/>
</dbReference>
<sequence>MFLCFNEYMKLSIIIPVYNEGKTIGEIIRQVKAVKGFDKEIIVVNDGSTDETSLVIKDILRLRSGQVKDIKVINHKKNQGKGAAIRTGIARATGDYLLVQDADLEYDPQDILTMLEPIRRGKAEVVYGSRFTGQRRNMFFWHWIGNQFLTLVTNVLYNTTLSDMETCYKLMPVKLAKSLNLQAKHFEFEPEVTAKILKKGIRIWEVPISYAGREYHEGKKISWKDALPALFTLIKYRFID</sequence>
<dbReference type="Proteomes" id="UP000033999">
    <property type="component" value="Unassembled WGS sequence"/>
</dbReference>
<proteinExistence type="predicted"/>
<feature type="domain" description="Glycosyltransferase 2-like" evidence="1">
    <location>
        <begin position="12"/>
        <end position="171"/>
    </location>
</feature>
<dbReference type="PANTHER" id="PTHR48090">
    <property type="entry name" value="UNDECAPRENYL-PHOSPHATE 4-DEOXY-4-FORMAMIDO-L-ARABINOSE TRANSFERASE-RELATED"/>
    <property type="match status" value="1"/>
</dbReference>